<dbReference type="Gramene" id="Psat02G0321600-T1">
    <property type="protein sequence ID" value="KAI5437009.1"/>
    <property type="gene ID" value="KIW84_023216"/>
</dbReference>
<dbReference type="SUPFAM" id="SSF103481">
    <property type="entry name" value="Multidrug resistance efflux transporter EmrE"/>
    <property type="match status" value="1"/>
</dbReference>
<proteinExistence type="inferred from homology"/>
<sequence length="230" mass="24995">MEILNLKEHRSQIKVISIVVCIAGALTVTLYKGMPLLSDAFLNIEMEASGINISEKSDWIVGAFLLATACFLLSLVIIVQTWVIKDYPEELLVTTICCCFVAILSSIVALMVEGNSKAWKLKLDKKLVSVCYSAIFVVSTRNVVSVWACRKKGPTYVAIYSPLGVVIALSMGVIFLGDNLYLGSMIGAAILIIGFYGVIWTQAQEKQAISEKSILSSSSSPLLSNKSMDL</sequence>
<feature type="transmembrane region" description="Helical" evidence="6">
    <location>
        <begin position="127"/>
        <end position="144"/>
    </location>
</feature>
<dbReference type="EMBL" id="JAMSHJ010000002">
    <property type="protein sequence ID" value="KAI5437009.1"/>
    <property type="molecule type" value="Genomic_DNA"/>
</dbReference>
<protein>
    <recommendedName>
        <fullName evidence="6">WAT1-related protein</fullName>
    </recommendedName>
</protein>
<dbReference type="InterPro" id="IPR000620">
    <property type="entry name" value="EamA_dom"/>
</dbReference>
<organism evidence="8 9">
    <name type="scientific">Pisum sativum</name>
    <name type="common">Garden pea</name>
    <name type="synonym">Lathyrus oleraceus</name>
    <dbReference type="NCBI Taxonomy" id="3888"/>
    <lineage>
        <taxon>Eukaryota</taxon>
        <taxon>Viridiplantae</taxon>
        <taxon>Streptophyta</taxon>
        <taxon>Embryophyta</taxon>
        <taxon>Tracheophyta</taxon>
        <taxon>Spermatophyta</taxon>
        <taxon>Magnoliopsida</taxon>
        <taxon>eudicotyledons</taxon>
        <taxon>Gunneridae</taxon>
        <taxon>Pentapetalae</taxon>
        <taxon>rosids</taxon>
        <taxon>fabids</taxon>
        <taxon>Fabales</taxon>
        <taxon>Fabaceae</taxon>
        <taxon>Papilionoideae</taxon>
        <taxon>50 kb inversion clade</taxon>
        <taxon>NPAAA clade</taxon>
        <taxon>Hologalegina</taxon>
        <taxon>IRL clade</taxon>
        <taxon>Fabeae</taxon>
        <taxon>Lathyrus</taxon>
    </lineage>
</organism>
<feature type="transmembrane region" description="Helical" evidence="6">
    <location>
        <begin position="91"/>
        <end position="112"/>
    </location>
</feature>
<keyword evidence="9" id="KW-1185">Reference proteome</keyword>
<evidence type="ECO:0000313" key="9">
    <source>
        <dbReference type="Proteomes" id="UP001058974"/>
    </source>
</evidence>
<evidence type="ECO:0000256" key="3">
    <source>
        <dbReference type="ARBA" id="ARBA00022692"/>
    </source>
</evidence>
<evidence type="ECO:0000313" key="8">
    <source>
        <dbReference type="EMBL" id="KAI5437009.1"/>
    </source>
</evidence>
<dbReference type="AlphaFoldDB" id="A0A9D4YD81"/>
<reference evidence="8 9" key="1">
    <citation type="journal article" date="2022" name="Nat. Genet.">
        <title>Improved pea reference genome and pan-genome highlight genomic features and evolutionary characteristics.</title>
        <authorList>
            <person name="Yang T."/>
            <person name="Liu R."/>
            <person name="Luo Y."/>
            <person name="Hu S."/>
            <person name="Wang D."/>
            <person name="Wang C."/>
            <person name="Pandey M.K."/>
            <person name="Ge S."/>
            <person name="Xu Q."/>
            <person name="Li N."/>
            <person name="Li G."/>
            <person name="Huang Y."/>
            <person name="Saxena R.K."/>
            <person name="Ji Y."/>
            <person name="Li M."/>
            <person name="Yan X."/>
            <person name="He Y."/>
            <person name="Liu Y."/>
            <person name="Wang X."/>
            <person name="Xiang C."/>
            <person name="Varshney R.K."/>
            <person name="Ding H."/>
            <person name="Gao S."/>
            <person name="Zong X."/>
        </authorList>
    </citation>
    <scope>NUCLEOTIDE SEQUENCE [LARGE SCALE GENOMIC DNA]</scope>
    <source>
        <strain evidence="8 9">cv. Zhongwan 6</strain>
    </source>
</reference>
<comment type="caution">
    <text evidence="8">The sequence shown here is derived from an EMBL/GenBank/DDBJ whole genome shotgun (WGS) entry which is preliminary data.</text>
</comment>
<evidence type="ECO:0000256" key="6">
    <source>
        <dbReference type="RuleBase" id="RU363077"/>
    </source>
</evidence>
<dbReference type="Proteomes" id="UP001058974">
    <property type="component" value="Chromosome 2"/>
</dbReference>
<feature type="transmembrane region" description="Helical" evidence="6">
    <location>
        <begin position="181"/>
        <end position="200"/>
    </location>
</feature>
<keyword evidence="5 6" id="KW-0472">Membrane</keyword>
<evidence type="ECO:0000256" key="1">
    <source>
        <dbReference type="ARBA" id="ARBA00004141"/>
    </source>
</evidence>
<dbReference type="GO" id="GO:0022857">
    <property type="term" value="F:transmembrane transporter activity"/>
    <property type="evidence" value="ECO:0007669"/>
    <property type="project" value="InterPro"/>
</dbReference>
<dbReference type="InterPro" id="IPR037185">
    <property type="entry name" value="EmrE-like"/>
</dbReference>
<accession>A0A9D4YD81</accession>
<evidence type="ECO:0000256" key="5">
    <source>
        <dbReference type="ARBA" id="ARBA00023136"/>
    </source>
</evidence>
<keyword evidence="4 6" id="KW-1133">Transmembrane helix</keyword>
<evidence type="ECO:0000256" key="2">
    <source>
        <dbReference type="ARBA" id="ARBA00007635"/>
    </source>
</evidence>
<dbReference type="PANTHER" id="PTHR31218">
    <property type="entry name" value="WAT1-RELATED PROTEIN"/>
    <property type="match status" value="1"/>
</dbReference>
<feature type="transmembrane region" description="Helical" evidence="6">
    <location>
        <begin position="59"/>
        <end position="79"/>
    </location>
</feature>
<dbReference type="GO" id="GO:0016020">
    <property type="term" value="C:membrane"/>
    <property type="evidence" value="ECO:0007669"/>
    <property type="project" value="UniProtKB-SubCell"/>
</dbReference>
<feature type="domain" description="EamA" evidence="7">
    <location>
        <begin position="62"/>
        <end position="199"/>
    </location>
</feature>
<evidence type="ECO:0000256" key="4">
    <source>
        <dbReference type="ARBA" id="ARBA00022989"/>
    </source>
</evidence>
<gene>
    <name evidence="8" type="ORF">KIW84_023216</name>
</gene>
<comment type="subcellular location">
    <subcellularLocation>
        <location evidence="1 6">Membrane</location>
        <topology evidence="1 6">Multi-pass membrane protein</topology>
    </subcellularLocation>
</comment>
<dbReference type="Pfam" id="PF00892">
    <property type="entry name" value="EamA"/>
    <property type="match status" value="1"/>
</dbReference>
<dbReference type="Gramene" id="Psat2g108080.1">
    <property type="protein sequence ID" value="Psat2g108080.1.cds"/>
    <property type="gene ID" value="Psat2g108080"/>
</dbReference>
<feature type="transmembrane region" description="Helical" evidence="6">
    <location>
        <begin position="156"/>
        <end position="175"/>
    </location>
</feature>
<name>A0A9D4YD81_PEA</name>
<feature type="transmembrane region" description="Helical" evidence="6">
    <location>
        <begin position="12"/>
        <end position="31"/>
    </location>
</feature>
<dbReference type="InterPro" id="IPR030184">
    <property type="entry name" value="WAT1-related"/>
</dbReference>
<evidence type="ECO:0000259" key="7">
    <source>
        <dbReference type="Pfam" id="PF00892"/>
    </source>
</evidence>
<keyword evidence="3 6" id="KW-0812">Transmembrane</keyword>
<comment type="similarity">
    <text evidence="2 6">Belongs to the drug/metabolite transporter (DMT) superfamily. Plant drug/metabolite exporter (P-DME) (TC 2.A.7.4) family.</text>
</comment>